<name>A0A382Z807_9ZZZZ</name>
<evidence type="ECO:0000256" key="3">
    <source>
        <dbReference type="ARBA" id="ARBA00023049"/>
    </source>
</evidence>
<dbReference type="GO" id="GO:0006508">
    <property type="term" value="P:proteolysis"/>
    <property type="evidence" value="ECO:0007669"/>
    <property type="project" value="UniProtKB-KW"/>
</dbReference>
<keyword evidence="3" id="KW-0482">Metalloprotease</keyword>
<proteinExistence type="predicted"/>
<dbReference type="Pfam" id="PF19290">
    <property type="entry name" value="PmbA_TldD_2nd"/>
    <property type="match status" value="1"/>
</dbReference>
<dbReference type="EMBL" id="UINC01181510">
    <property type="protein sequence ID" value="SVD91235.1"/>
    <property type="molecule type" value="Genomic_DNA"/>
</dbReference>
<evidence type="ECO:0000259" key="5">
    <source>
        <dbReference type="Pfam" id="PF19290"/>
    </source>
</evidence>
<reference evidence="6" key="1">
    <citation type="submission" date="2018-05" db="EMBL/GenBank/DDBJ databases">
        <authorList>
            <person name="Lanie J.A."/>
            <person name="Ng W.-L."/>
            <person name="Kazmierczak K.M."/>
            <person name="Andrzejewski T.M."/>
            <person name="Davidsen T.M."/>
            <person name="Wayne K.J."/>
            <person name="Tettelin H."/>
            <person name="Glass J.I."/>
            <person name="Rusch D."/>
            <person name="Podicherti R."/>
            <person name="Tsui H.-C.T."/>
            <person name="Winkler M.E."/>
        </authorList>
    </citation>
    <scope>NUCLEOTIDE SEQUENCE</scope>
</reference>
<dbReference type="SUPFAM" id="SSF111283">
    <property type="entry name" value="Putative modulator of DNA gyrase, PmbA/TldD"/>
    <property type="match status" value="1"/>
</dbReference>
<feature type="non-terminal residue" evidence="6">
    <location>
        <position position="1"/>
    </location>
</feature>
<evidence type="ECO:0000256" key="1">
    <source>
        <dbReference type="ARBA" id="ARBA00022670"/>
    </source>
</evidence>
<dbReference type="InterPro" id="IPR002510">
    <property type="entry name" value="Metalloprtase-TldD/E_N"/>
</dbReference>
<dbReference type="InterPro" id="IPR036059">
    <property type="entry name" value="TldD/PmbA_sf"/>
</dbReference>
<evidence type="ECO:0000313" key="6">
    <source>
        <dbReference type="EMBL" id="SVD91235.1"/>
    </source>
</evidence>
<dbReference type="Pfam" id="PF01523">
    <property type="entry name" value="PmbA_TldD_1st"/>
    <property type="match status" value="1"/>
</dbReference>
<dbReference type="InterPro" id="IPR045570">
    <property type="entry name" value="Metalloprtase-TldD/E_cen_dom"/>
</dbReference>
<dbReference type="Gene3D" id="3.30.2290.10">
    <property type="entry name" value="PmbA/TldD superfamily"/>
    <property type="match status" value="1"/>
</dbReference>
<protein>
    <recommendedName>
        <fullName evidence="7">TldD/PmbA family protein</fullName>
    </recommendedName>
</protein>
<organism evidence="6">
    <name type="scientific">marine metagenome</name>
    <dbReference type="NCBI Taxonomy" id="408172"/>
    <lineage>
        <taxon>unclassified sequences</taxon>
        <taxon>metagenomes</taxon>
        <taxon>ecological metagenomes</taxon>
    </lineage>
</organism>
<accession>A0A382Z807</accession>
<evidence type="ECO:0000259" key="4">
    <source>
        <dbReference type="Pfam" id="PF01523"/>
    </source>
</evidence>
<dbReference type="InterPro" id="IPR035068">
    <property type="entry name" value="TldD/PmbA_N"/>
</dbReference>
<gene>
    <name evidence="6" type="ORF">METZ01_LOCUS444089</name>
</gene>
<dbReference type="GO" id="GO:0005829">
    <property type="term" value="C:cytosol"/>
    <property type="evidence" value="ECO:0007669"/>
    <property type="project" value="TreeGrafter"/>
</dbReference>
<evidence type="ECO:0008006" key="7">
    <source>
        <dbReference type="Google" id="ProtNLM"/>
    </source>
</evidence>
<feature type="non-terminal residue" evidence="6">
    <location>
        <position position="259"/>
    </location>
</feature>
<sequence>SHGIMVEVLKDGQFAYAASSDMSLSSIQEALNKAVILATSSLDNPLYKFSSSVRPTNKGFYKSKRIKENLALGQINDILFKSYEALKVSDKIVSASSMALITETNYQFVSSNGADIEQDFLIIGTTFDAIAQDGEITQRRTDCGRGRTYQSGYEVFNESELIAMCNNIGEQAVELLYAEECPTEKTSLVLAPDQMILQIHESIGHPLEVDRILGDERNYAGWSFVRLDDFGKLKYGSDIMNISFDPTIENELASYGFDD</sequence>
<dbReference type="PANTHER" id="PTHR30624:SF10">
    <property type="entry name" value="CONSERVED PROTEIN"/>
    <property type="match status" value="1"/>
</dbReference>
<dbReference type="PANTHER" id="PTHR30624">
    <property type="entry name" value="UNCHARACTERIZED PROTEIN TLDD AND PMBA"/>
    <property type="match status" value="1"/>
</dbReference>
<dbReference type="InterPro" id="IPR051463">
    <property type="entry name" value="Peptidase_U62_metallo"/>
</dbReference>
<feature type="domain" description="Metalloprotease TldD/E central" evidence="5">
    <location>
        <begin position="77"/>
        <end position="175"/>
    </location>
</feature>
<dbReference type="AlphaFoldDB" id="A0A382Z807"/>
<dbReference type="GO" id="GO:0008237">
    <property type="term" value="F:metallopeptidase activity"/>
    <property type="evidence" value="ECO:0007669"/>
    <property type="project" value="UniProtKB-KW"/>
</dbReference>
<keyword evidence="2" id="KW-0378">Hydrolase</keyword>
<feature type="domain" description="Metalloprotease TldD/E N-terminal" evidence="4">
    <location>
        <begin position="1"/>
        <end position="37"/>
    </location>
</feature>
<keyword evidence="1" id="KW-0645">Protease</keyword>
<evidence type="ECO:0000256" key="2">
    <source>
        <dbReference type="ARBA" id="ARBA00022801"/>
    </source>
</evidence>